<evidence type="ECO:0000259" key="8">
    <source>
        <dbReference type="Pfam" id="PF08544"/>
    </source>
</evidence>
<evidence type="ECO:0000259" key="9">
    <source>
        <dbReference type="Pfam" id="PF10509"/>
    </source>
</evidence>
<dbReference type="OrthoDB" id="250531at2"/>
<feature type="domain" description="Galactokinase N-terminal" evidence="9">
    <location>
        <begin position="37"/>
        <end position="70"/>
    </location>
</feature>
<feature type="domain" description="GHMP kinase C-terminal" evidence="8">
    <location>
        <begin position="301"/>
        <end position="379"/>
    </location>
</feature>
<dbReference type="PRINTS" id="PR00959">
    <property type="entry name" value="MEVGALKINASE"/>
</dbReference>
<dbReference type="GO" id="GO:0005829">
    <property type="term" value="C:cytosol"/>
    <property type="evidence" value="ECO:0007669"/>
    <property type="project" value="TreeGrafter"/>
</dbReference>
<gene>
    <name evidence="10" type="ordered locus">Acid_6592</name>
</gene>
<dbReference type="AlphaFoldDB" id="Q01S56"/>
<dbReference type="PIRSF" id="PIRSF000530">
    <property type="entry name" value="Galactokinase"/>
    <property type="match status" value="1"/>
</dbReference>
<dbReference type="EMBL" id="CP000473">
    <property type="protein sequence ID" value="ABJ87514.1"/>
    <property type="molecule type" value="Genomic_DNA"/>
</dbReference>
<dbReference type="PRINTS" id="PR00473">
    <property type="entry name" value="GALCTOKINASE"/>
</dbReference>
<dbReference type="SUPFAM" id="SSF54211">
    <property type="entry name" value="Ribosomal protein S5 domain 2-like"/>
    <property type="match status" value="1"/>
</dbReference>
<dbReference type="PROSITE" id="PS00627">
    <property type="entry name" value="GHMP_KINASES_ATP"/>
    <property type="match status" value="1"/>
</dbReference>
<dbReference type="PANTHER" id="PTHR10457">
    <property type="entry name" value="MEVALONATE KINASE/GALACTOKINASE"/>
    <property type="match status" value="1"/>
</dbReference>
<dbReference type="KEGG" id="sus:Acid_6592"/>
<feature type="domain" description="GHMP kinase N-terminal" evidence="7">
    <location>
        <begin position="108"/>
        <end position="193"/>
    </location>
</feature>
<keyword evidence="5" id="KW-0067">ATP-binding</keyword>
<dbReference type="GO" id="GO:0004335">
    <property type="term" value="F:galactokinase activity"/>
    <property type="evidence" value="ECO:0007669"/>
    <property type="project" value="UniProtKB-EC"/>
</dbReference>
<dbReference type="InterPro" id="IPR013750">
    <property type="entry name" value="GHMP_kinase_C_dom"/>
</dbReference>
<dbReference type="InterPro" id="IPR019741">
    <property type="entry name" value="Galactokinase_CS"/>
</dbReference>
<dbReference type="EC" id="2.7.1.6" evidence="10"/>
<keyword evidence="2 10" id="KW-0808">Transferase</keyword>
<dbReference type="InterPro" id="IPR020568">
    <property type="entry name" value="Ribosomal_Su5_D2-typ_SF"/>
</dbReference>
<evidence type="ECO:0000256" key="4">
    <source>
        <dbReference type="ARBA" id="ARBA00022777"/>
    </source>
</evidence>
<evidence type="ECO:0000313" key="10">
    <source>
        <dbReference type="EMBL" id="ABJ87514.1"/>
    </source>
</evidence>
<dbReference type="InterPro" id="IPR006204">
    <property type="entry name" value="GHMP_kinase_N_dom"/>
</dbReference>
<sequence>MATTYFACFHAELCAALLLVGRPSKSLQPSPDSYHESMISAPGRVNLIGEHIDYHGLPVLPMALRRSIRVQFQLRGDRRIHAVSEPFGERTFEWTPALTPVARGDWENYLRAAAQAIAGQWGVLNGIDAAIESDLPPAAGLSSSSALIVAVTLALLRANRIAAGFEELMRILPDGEQFVGTRGGGMDHAASLASRAGCASLIEFTPLTVHHIPIPPEWAFLVAHSLHTAEKSGAIRERYNAVRAAGAAALSETGFPSYTAAIDACDERELARIAEPLEPLMRDTFLHVVTEAHRVRAAVCALRENQPARFGQILLEGHSSLRDRLCVSCPALDRLVDSAMDSGAIGARLTGAGFGGCAVIFCPRADLAKVREGLIERFYSGAAGHIYEAEPGPGAVNS</sequence>
<dbReference type="SUPFAM" id="SSF55060">
    <property type="entry name" value="GHMP Kinase, C-terminal domain"/>
    <property type="match status" value="1"/>
</dbReference>
<dbReference type="GO" id="GO:0005524">
    <property type="term" value="F:ATP binding"/>
    <property type="evidence" value="ECO:0007669"/>
    <property type="project" value="UniProtKB-KW"/>
</dbReference>
<dbReference type="Pfam" id="PF08544">
    <property type="entry name" value="GHMP_kinases_C"/>
    <property type="match status" value="1"/>
</dbReference>
<name>Q01S56_SOLUE</name>
<dbReference type="InterPro" id="IPR014721">
    <property type="entry name" value="Ribsml_uS5_D2-typ_fold_subgr"/>
</dbReference>
<evidence type="ECO:0000256" key="5">
    <source>
        <dbReference type="ARBA" id="ARBA00022840"/>
    </source>
</evidence>
<reference evidence="10" key="1">
    <citation type="submission" date="2006-10" db="EMBL/GenBank/DDBJ databases">
        <title>Complete sequence of Solibacter usitatus Ellin6076.</title>
        <authorList>
            <consortium name="US DOE Joint Genome Institute"/>
            <person name="Copeland A."/>
            <person name="Lucas S."/>
            <person name="Lapidus A."/>
            <person name="Barry K."/>
            <person name="Detter J.C."/>
            <person name="Glavina del Rio T."/>
            <person name="Hammon N."/>
            <person name="Israni S."/>
            <person name="Dalin E."/>
            <person name="Tice H."/>
            <person name="Pitluck S."/>
            <person name="Thompson L.S."/>
            <person name="Brettin T."/>
            <person name="Bruce D."/>
            <person name="Han C."/>
            <person name="Tapia R."/>
            <person name="Gilna P."/>
            <person name="Schmutz J."/>
            <person name="Larimer F."/>
            <person name="Land M."/>
            <person name="Hauser L."/>
            <person name="Kyrpides N."/>
            <person name="Mikhailova N."/>
            <person name="Janssen P.H."/>
            <person name="Kuske C.R."/>
            <person name="Richardson P."/>
        </authorList>
    </citation>
    <scope>NUCLEOTIDE SEQUENCE</scope>
    <source>
        <strain evidence="10">Ellin6076</strain>
    </source>
</reference>
<dbReference type="InterPro" id="IPR019539">
    <property type="entry name" value="GalKase_N"/>
</dbReference>
<accession>Q01S56</accession>
<evidence type="ECO:0000256" key="6">
    <source>
        <dbReference type="ARBA" id="ARBA00023144"/>
    </source>
</evidence>
<dbReference type="GO" id="GO:0006012">
    <property type="term" value="P:galactose metabolic process"/>
    <property type="evidence" value="ECO:0007669"/>
    <property type="project" value="UniProtKB-KW"/>
</dbReference>
<dbReference type="eggNOG" id="COG0153">
    <property type="taxonomic scope" value="Bacteria"/>
</dbReference>
<organism evidence="10">
    <name type="scientific">Solibacter usitatus (strain Ellin6076)</name>
    <dbReference type="NCBI Taxonomy" id="234267"/>
    <lineage>
        <taxon>Bacteria</taxon>
        <taxon>Pseudomonadati</taxon>
        <taxon>Acidobacteriota</taxon>
        <taxon>Terriglobia</taxon>
        <taxon>Bryobacterales</taxon>
        <taxon>Solibacteraceae</taxon>
        <taxon>Candidatus Solibacter</taxon>
    </lineage>
</organism>
<evidence type="ECO:0000256" key="2">
    <source>
        <dbReference type="ARBA" id="ARBA00022679"/>
    </source>
</evidence>
<dbReference type="Gene3D" id="3.30.70.890">
    <property type="entry name" value="GHMP kinase, C-terminal domain"/>
    <property type="match status" value="1"/>
</dbReference>
<dbReference type="InterPro" id="IPR006203">
    <property type="entry name" value="GHMP_knse_ATP-bd_CS"/>
</dbReference>
<keyword evidence="6" id="KW-0299">Galactose metabolism</keyword>
<protein>
    <submittedName>
        <fullName evidence="10">Galactokinase</fullName>
        <ecNumber evidence="10">2.7.1.6</ecNumber>
    </submittedName>
</protein>
<proteinExistence type="inferred from homology"/>
<dbReference type="InterPro" id="IPR006206">
    <property type="entry name" value="Mevalonate/galactokinase"/>
</dbReference>
<keyword evidence="3" id="KW-0547">Nucleotide-binding</keyword>
<keyword evidence="4 10" id="KW-0418">Kinase</keyword>
<dbReference type="PROSITE" id="PS00106">
    <property type="entry name" value="GALACTOKINASE"/>
    <property type="match status" value="1"/>
</dbReference>
<dbReference type="STRING" id="234267.Acid_6592"/>
<dbReference type="PANTHER" id="PTHR10457:SF7">
    <property type="entry name" value="GALACTOKINASE-RELATED"/>
    <property type="match status" value="1"/>
</dbReference>
<dbReference type="HOGENOM" id="CLU_017814_2_1_0"/>
<dbReference type="Gene3D" id="3.30.230.10">
    <property type="match status" value="1"/>
</dbReference>
<keyword evidence="6" id="KW-0119">Carbohydrate metabolism</keyword>
<comment type="similarity">
    <text evidence="1">Belongs to the GHMP kinase family. GalK subfamily.</text>
</comment>
<dbReference type="Pfam" id="PF10509">
    <property type="entry name" value="GalKase_gal_bdg"/>
    <property type="match status" value="1"/>
</dbReference>
<evidence type="ECO:0000259" key="7">
    <source>
        <dbReference type="Pfam" id="PF00288"/>
    </source>
</evidence>
<dbReference type="Pfam" id="PF00288">
    <property type="entry name" value="GHMP_kinases_N"/>
    <property type="match status" value="1"/>
</dbReference>
<dbReference type="InParanoid" id="Q01S56"/>
<evidence type="ECO:0000256" key="1">
    <source>
        <dbReference type="ARBA" id="ARBA00006566"/>
    </source>
</evidence>
<evidence type="ECO:0000256" key="3">
    <source>
        <dbReference type="ARBA" id="ARBA00022741"/>
    </source>
</evidence>
<dbReference type="InterPro" id="IPR000705">
    <property type="entry name" value="Galactokinase"/>
</dbReference>
<dbReference type="InterPro" id="IPR036554">
    <property type="entry name" value="GHMP_kinase_C_sf"/>
</dbReference>